<dbReference type="Proteomes" id="UP000236745">
    <property type="component" value="Unassembled WGS sequence"/>
</dbReference>
<keyword evidence="3" id="KW-1185">Reference proteome</keyword>
<dbReference type="RefSeq" id="WP_104002172.1">
    <property type="nucleotide sequence ID" value="NZ_FNVQ01000001.1"/>
</dbReference>
<dbReference type="PANTHER" id="PTHR33121">
    <property type="entry name" value="CYCLIC DI-GMP PHOSPHODIESTERASE PDEF"/>
    <property type="match status" value="1"/>
</dbReference>
<name>A0A1H5X477_9GAMM</name>
<organism evidence="2 3">
    <name type="scientific">Marinobacterium lutimaris</name>
    <dbReference type="NCBI Taxonomy" id="568106"/>
    <lineage>
        <taxon>Bacteria</taxon>
        <taxon>Pseudomonadati</taxon>
        <taxon>Pseudomonadota</taxon>
        <taxon>Gammaproteobacteria</taxon>
        <taxon>Oceanospirillales</taxon>
        <taxon>Oceanospirillaceae</taxon>
        <taxon>Marinobacterium</taxon>
    </lineage>
</organism>
<dbReference type="SUPFAM" id="SSF141868">
    <property type="entry name" value="EAL domain-like"/>
    <property type="match status" value="1"/>
</dbReference>
<dbReference type="Pfam" id="PF00563">
    <property type="entry name" value="EAL"/>
    <property type="match status" value="1"/>
</dbReference>
<dbReference type="PANTHER" id="PTHR33121:SF15">
    <property type="entry name" value="BLUE LIGHT- AND TEMPERATURE-REGULATED ANTIREPRESSOR BLUF"/>
    <property type="match status" value="1"/>
</dbReference>
<reference evidence="2 3" key="1">
    <citation type="submission" date="2016-10" db="EMBL/GenBank/DDBJ databases">
        <authorList>
            <person name="de Groot N.N."/>
        </authorList>
    </citation>
    <scope>NUCLEOTIDE SEQUENCE [LARGE SCALE GENOMIC DNA]</scope>
    <source>
        <strain evidence="2 3">DSM 22012</strain>
    </source>
</reference>
<feature type="domain" description="EAL" evidence="1">
    <location>
        <begin position="8"/>
        <end position="255"/>
    </location>
</feature>
<dbReference type="InterPro" id="IPR001633">
    <property type="entry name" value="EAL_dom"/>
</dbReference>
<sequence length="256" mass="28558">MLEQANFRKLGCAECANATCLSFDFTMAFQPIVNIRTRSVYSQEALVRGLDNQPAGMVFESVNESNRYAFDQACRVKAIQLAAELGIDSFLNINFLPTAVYRPELCIRTTLAAAELYGFPAEKIIFEFTEVDQVDSPEHLLDIVEHYRHLGFKTAIDDFGAGYSGLNMLANTPTDLIKLDMELIRNIDRDKTRQVIVRGILGICNELGIEVIAEGVETAEEVKALAGEGVELMQGYYFARPSFRSLASVDENKYTV</sequence>
<proteinExistence type="predicted"/>
<dbReference type="EMBL" id="FNVQ01000001">
    <property type="protein sequence ID" value="SEG06531.1"/>
    <property type="molecule type" value="Genomic_DNA"/>
</dbReference>
<dbReference type="PROSITE" id="PS50883">
    <property type="entry name" value="EAL"/>
    <property type="match status" value="1"/>
</dbReference>
<dbReference type="InterPro" id="IPR035919">
    <property type="entry name" value="EAL_sf"/>
</dbReference>
<gene>
    <name evidence="2" type="ORF">SAMN05444390_1011258</name>
</gene>
<dbReference type="Gene3D" id="3.20.20.450">
    <property type="entry name" value="EAL domain"/>
    <property type="match status" value="1"/>
</dbReference>
<dbReference type="OrthoDB" id="1673646at2"/>
<dbReference type="AlphaFoldDB" id="A0A1H5X477"/>
<dbReference type="CDD" id="cd01948">
    <property type="entry name" value="EAL"/>
    <property type="match status" value="1"/>
</dbReference>
<evidence type="ECO:0000313" key="2">
    <source>
        <dbReference type="EMBL" id="SEG06531.1"/>
    </source>
</evidence>
<dbReference type="GO" id="GO:0071111">
    <property type="term" value="F:cyclic-guanylate-specific phosphodiesterase activity"/>
    <property type="evidence" value="ECO:0007669"/>
    <property type="project" value="InterPro"/>
</dbReference>
<dbReference type="InterPro" id="IPR050706">
    <property type="entry name" value="Cyclic-di-GMP_PDE-like"/>
</dbReference>
<dbReference type="SMART" id="SM00052">
    <property type="entry name" value="EAL"/>
    <property type="match status" value="1"/>
</dbReference>
<accession>A0A1H5X477</accession>
<protein>
    <submittedName>
        <fullName evidence="2">EAL domain, c-di-GMP-specific phosphodiesterase class I (Or its enzymatically inactive variant)</fullName>
    </submittedName>
</protein>
<evidence type="ECO:0000313" key="3">
    <source>
        <dbReference type="Proteomes" id="UP000236745"/>
    </source>
</evidence>
<evidence type="ECO:0000259" key="1">
    <source>
        <dbReference type="PROSITE" id="PS50883"/>
    </source>
</evidence>